<sequence length="41" mass="4841">MPAQHLDAYNCRTTRQREMSWISSIQTKLRDKFGGYCRGAY</sequence>
<dbReference type="AlphaFoldDB" id="A0A7G2E2R8"/>
<protein>
    <submittedName>
        <fullName evidence="1">(thale cress) hypothetical protein</fullName>
    </submittedName>
</protein>
<reference evidence="1 2" key="1">
    <citation type="submission" date="2020-09" db="EMBL/GenBank/DDBJ databases">
        <authorList>
            <person name="Ashkenazy H."/>
        </authorList>
    </citation>
    <scope>NUCLEOTIDE SEQUENCE [LARGE SCALE GENOMIC DNA]</scope>
    <source>
        <strain evidence="2">cv. Cdm-0</strain>
    </source>
</reference>
<organism evidence="1 2">
    <name type="scientific">Arabidopsis thaliana</name>
    <name type="common">Mouse-ear cress</name>
    <dbReference type="NCBI Taxonomy" id="3702"/>
    <lineage>
        <taxon>Eukaryota</taxon>
        <taxon>Viridiplantae</taxon>
        <taxon>Streptophyta</taxon>
        <taxon>Embryophyta</taxon>
        <taxon>Tracheophyta</taxon>
        <taxon>Spermatophyta</taxon>
        <taxon>Magnoliopsida</taxon>
        <taxon>eudicotyledons</taxon>
        <taxon>Gunneridae</taxon>
        <taxon>Pentapetalae</taxon>
        <taxon>rosids</taxon>
        <taxon>malvids</taxon>
        <taxon>Brassicales</taxon>
        <taxon>Brassicaceae</taxon>
        <taxon>Camelineae</taxon>
        <taxon>Arabidopsis</taxon>
    </lineage>
</organism>
<proteinExistence type="predicted"/>
<accession>A0A7G2E2R8</accession>
<evidence type="ECO:0000313" key="1">
    <source>
        <dbReference type="EMBL" id="CAD5316419.1"/>
    </source>
</evidence>
<dbReference type="EMBL" id="LR881466">
    <property type="protein sequence ID" value="CAD5316419.1"/>
    <property type="molecule type" value="Genomic_DNA"/>
</dbReference>
<dbReference type="Proteomes" id="UP000516314">
    <property type="component" value="Chromosome 1"/>
</dbReference>
<gene>
    <name evidence="1" type="ORF">AT9943_LOCUS4743</name>
</gene>
<evidence type="ECO:0000313" key="2">
    <source>
        <dbReference type="Proteomes" id="UP000516314"/>
    </source>
</evidence>
<name>A0A7G2E2R8_ARATH</name>